<keyword evidence="8" id="KW-0325">Glycoprotein</keyword>
<evidence type="ECO:0000256" key="10">
    <source>
        <dbReference type="SAM" id="Phobius"/>
    </source>
</evidence>
<dbReference type="Proteomes" id="UP000050640">
    <property type="component" value="Unplaced"/>
</dbReference>
<dbReference type="GO" id="GO:0004930">
    <property type="term" value="F:G protein-coupled receptor activity"/>
    <property type="evidence" value="ECO:0007669"/>
    <property type="project" value="UniProtKB-KW"/>
</dbReference>
<dbReference type="InterPro" id="IPR000276">
    <property type="entry name" value="GPCR_Rhodpsn"/>
</dbReference>
<keyword evidence="3 10" id="KW-0812">Transmembrane</keyword>
<sequence>MSWAVQQIALYTICIPIIFTLCILAAFCNILVLLARIQIRNRCGALELTFSLAVSDIWTSIVVVASLFRNSYMPVVLGINYSSVCFSLTLEAFRTGGLLTGLLHLSVLAVYHLLSITHPFDHAKLLNQQRTRLIVILIWVLPPSFLLLYFSAWPDQGFRVKDCSVVEFYDMLYFRMIISILIVALMLCTGLMYWMLLRKLNESMAKTTTTIRKRRIVVASGLIFGTFVIGWLPASLLYILTAQGMPLHHVKSIWLNIFALTTLILIMIKSITNPIIYATRIPEIRHLIDGWRSYIGINMNKKKRGKQRLCQENETSFCKSRENQNEMFK</sequence>
<keyword evidence="4 10" id="KW-1133">Transmembrane helix</keyword>
<feature type="transmembrane region" description="Helical" evidence="10">
    <location>
        <begin position="253"/>
        <end position="271"/>
    </location>
</feature>
<dbReference type="STRING" id="1147741.A0A0R3RK67"/>
<evidence type="ECO:0000256" key="2">
    <source>
        <dbReference type="ARBA" id="ARBA00022475"/>
    </source>
</evidence>
<keyword evidence="6 10" id="KW-0472">Membrane</keyword>
<feature type="transmembrane region" description="Helical" evidence="10">
    <location>
        <begin position="134"/>
        <end position="152"/>
    </location>
</feature>
<dbReference type="PANTHER" id="PTHR24246:SF27">
    <property type="entry name" value="ADENOSINE RECEPTOR, ISOFORM A"/>
    <property type="match status" value="1"/>
</dbReference>
<protein>
    <submittedName>
        <fullName evidence="13">G_PROTEIN_RECEP_F1_2 domain-containing protein</fullName>
    </submittedName>
</protein>
<dbReference type="Gene3D" id="1.20.1070.10">
    <property type="entry name" value="Rhodopsin 7-helix transmembrane proteins"/>
    <property type="match status" value="1"/>
</dbReference>
<keyword evidence="2" id="KW-1003">Cell membrane</keyword>
<keyword evidence="7" id="KW-0675">Receptor</keyword>
<name>A0A0R3RK67_9BILA</name>
<feature type="domain" description="G-protein coupled receptors family 1 profile" evidence="11">
    <location>
        <begin position="28"/>
        <end position="277"/>
    </location>
</feature>
<feature type="transmembrane region" description="Helical" evidence="10">
    <location>
        <begin position="46"/>
        <end position="68"/>
    </location>
</feature>
<feature type="transmembrane region" description="Helical" evidence="10">
    <location>
        <begin position="96"/>
        <end position="114"/>
    </location>
</feature>
<evidence type="ECO:0000256" key="6">
    <source>
        <dbReference type="ARBA" id="ARBA00023136"/>
    </source>
</evidence>
<comment type="subcellular location">
    <subcellularLocation>
        <location evidence="1">Cell membrane</location>
        <topology evidence="1">Multi-pass membrane protein</topology>
    </subcellularLocation>
</comment>
<proteinExistence type="predicted"/>
<evidence type="ECO:0000256" key="5">
    <source>
        <dbReference type="ARBA" id="ARBA00023040"/>
    </source>
</evidence>
<keyword evidence="5" id="KW-0297">G-protein coupled receptor</keyword>
<evidence type="ECO:0000259" key="11">
    <source>
        <dbReference type="PROSITE" id="PS50262"/>
    </source>
</evidence>
<evidence type="ECO:0000256" key="7">
    <source>
        <dbReference type="ARBA" id="ARBA00023170"/>
    </source>
</evidence>
<evidence type="ECO:0000256" key="9">
    <source>
        <dbReference type="ARBA" id="ARBA00023224"/>
    </source>
</evidence>
<feature type="transmembrane region" description="Helical" evidence="10">
    <location>
        <begin position="172"/>
        <end position="196"/>
    </location>
</feature>
<keyword evidence="9" id="KW-0807">Transducer</keyword>
<dbReference type="CDD" id="cd00637">
    <property type="entry name" value="7tm_classA_rhodopsin-like"/>
    <property type="match status" value="1"/>
</dbReference>
<organism evidence="12 13">
    <name type="scientific">Elaeophora elaphi</name>
    <dbReference type="NCBI Taxonomy" id="1147741"/>
    <lineage>
        <taxon>Eukaryota</taxon>
        <taxon>Metazoa</taxon>
        <taxon>Ecdysozoa</taxon>
        <taxon>Nematoda</taxon>
        <taxon>Chromadorea</taxon>
        <taxon>Rhabditida</taxon>
        <taxon>Spirurina</taxon>
        <taxon>Spiruromorpha</taxon>
        <taxon>Filarioidea</taxon>
        <taxon>Onchocercidae</taxon>
        <taxon>Elaeophora</taxon>
    </lineage>
</organism>
<dbReference type="AlphaFoldDB" id="A0A0R3RK67"/>
<feature type="transmembrane region" description="Helical" evidence="10">
    <location>
        <begin position="6"/>
        <end position="34"/>
    </location>
</feature>
<dbReference type="WBParaSite" id="EEL_0000187601-mRNA-1">
    <property type="protein sequence ID" value="EEL_0000187601-mRNA-1"/>
    <property type="gene ID" value="EEL_0000187601"/>
</dbReference>
<evidence type="ECO:0000256" key="4">
    <source>
        <dbReference type="ARBA" id="ARBA00022989"/>
    </source>
</evidence>
<dbReference type="PANTHER" id="PTHR24246">
    <property type="entry name" value="OLFACTORY RECEPTOR AND ADENOSINE RECEPTOR"/>
    <property type="match status" value="1"/>
</dbReference>
<dbReference type="SUPFAM" id="SSF81321">
    <property type="entry name" value="Family A G protein-coupled receptor-like"/>
    <property type="match status" value="1"/>
</dbReference>
<keyword evidence="12" id="KW-1185">Reference proteome</keyword>
<reference evidence="13" key="1">
    <citation type="submission" date="2017-02" db="UniProtKB">
        <authorList>
            <consortium name="WormBaseParasite"/>
        </authorList>
    </citation>
    <scope>IDENTIFICATION</scope>
</reference>
<accession>A0A0R3RK67</accession>
<evidence type="ECO:0000256" key="8">
    <source>
        <dbReference type="ARBA" id="ARBA00023180"/>
    </source>
</evidence>
<dbReference type="PROSITE" id="PS50262">
    <property type="entry name" value="G_PROTEIN_RECEP_F1_2"/>
    <property type="match status" value="1"/>
</dbReference>
<evidence type="ECO:0000313" key="13">
    <source>
        <dbReference type="WBParaSite" id="EEL_0000187601-mRNA-1"/>
    </source>
</evidence>
<feature type="transmembrane region" description="Helical" evidence="10">
    <location>
        <begin position="216"/>
        <end position="241"/>
    </location>
</feature>
<dbReference type="PRINTS" id="PR00237">
    <property type="entry name" value="GPCRRHODOPSN"/>
</dbReference>
<evidence type="ECO:0000256" key="1">
    <source>
        <dbReference type="ARBA" id="ARBA00004651"/>
    </source>
</evidence>
<evidence type="ECO:0000256" key="3">
    <source>
        <dbReference type="ARBA" id="ARBA00022692"/>
    </source>
</evidence>
<dbReference type="GO" id="GO:0005886">
    <property type="term" value="C:plasma membrane"/>
    <property type="evidence" value="ECO:0007669"/>
    <property type="project" value="UniProtKB-SubCell"/>
</dbReference>
<dbReference type="InterPro" id="IPR017452">
    <property type="entry name" value="GPCR_Rhodpsn_7TM"/>
</dbReference>
<evidence type="ECO:0000313" key="12">
    <source>
        <dbReference type="Proteomes" id="UP000050640"/>
    </source>
</evidence>
<dbReference type="Pfam" id="PF00001">
    <property type="entry name" value="7tm_1"/>
    <property type="match status" value="1"/>
</dbReference>